<dbReference type="Proteomes" id="UP000095286">
    <property type="component" value="Unplaced"/>
</dbReference>
<accession>A0AC35U7M3</accession>
<sequence>MEPAKDVNNPYSKYMLLRQKVLRSHNDGAKRKVIFEYLDMDFFTEQGEDFEADNYTVLELMTKLKEYLSESMALRMKVFERVPLFLYDFKLSFDNIKPFKTYFDDLKSGMDFFKMKDVDGLVNHLVREMPYKLKMMCIFTNSCQTLW</sequence>
<name>A0AC35U7M3_9BILA</name>
<evidence type="ECO:0000313" key="2">
    <source>
        <dbReference type="WBParaSite" id="RSKR_0000841800.1"/>
    </source>
</evidence>
<proteinExistence type="predicted"/>
<evidence type="ECO:0000313" key="1">
    <source>
        <dbReference type="Proteomes" id="UP000095286"/>
    </source>
</evidence>
<dbReference type="WBParaSite" id="RSKR_0000841800.1">
    <property type="protein sequence ID" value="RSKR_0000841800.1"/>
    <property type="gene ID" value="RSKR_0000841800"/>
</dbReference>
<reference evidence="2" key="1">
    <citation type="submission" date="2016-11" db="UniProtKB">
        <authorList>
            <consortium name="WormBaseParasite"/>
        </authorList>
    </citation>
    <scope>IDENTIFICATION</scope>
    <source>
        <strain evidence="2">KR3021</strain>
    </source>
</reference>
<protein>
    <submittedName>
        <fullName evidence="2">DNA-directed DNA polymerase</fullName>
    </submittedName>
</protein>
<organism evidence="1 2">
    <name type="scientific">Rhabditophanes sp. KR3021</name>
    <dbReference type="NCBI Taxonomy" id="114890"/>
    <lineage>
        <taxon>Eukaryota</taxon>
        <taxon>Metazoa</taxon>
        <taxon>Ecdysozoa</taxon>
        <taxon>Nematoda</taxon>
        <taxon>Chromadorea</taxon>
        <taxon>Rhabditida</taxon>
        <taxon>Tylenchina</taxon>
        <taxon>Panagrolaimomorpha</taxon>
        <taxon>Strongyloidoidea</taxon>
        <taxon>Alloionematidae</taxon>
        <taxon>Rhabditophanes</taxon>
    </lineage>
</organism>